<proteinExistence type="predicted"/>
<name>A0A075IGG5_9EURY</name>
<protein>
    <submittedName>
        <fullName evidence="1">Uncharacterized protein</fullName>
    </submittedName>
</protein>
<organism evidence="1">
    <name type="scientific">uncultured marine group II/III euryarchaeote SAT1000_50_G04</name>
    <dbReference type="NCBI Taxonomy" id="1456586"/>
    <lineage>
        <taxon>Archaea</taxon>
        <taxon>Methanobacteriati</taxon>
        <taxon>Methanobacteriota</taxon>
        <taxon>environmental samples</taxon>
    </lineage>
</organism>
<accession>A0A075IGG5</accession>
<dbReference type="EMBL" id="KF901288">
    <property type="protein sequence ID" value="AIF25373.1"/>
    <property type="molecule type" value="Genomic_DNA"/>
</dbReference>
<reference evidence="1" key="1">
    <citation type="journal article" date="2014" name="Genome Biol. Evol.">
        <title>Pangenome evidence for extensive interdomain horizontal transfer affecting lineage core and shell genes in uncultured planktonic thaumarchaeota and euryarchaeota.</title>
        <authorList>
            <person name="Deschamps P."/>
            <person name="Zivanovic Y."/>
            <person name="Moreira D."/>
            <person name="Rodriguez-Valera F."/>
            <person name="Lopez-Garcia P."/>
        </authorList>
    </citation>
    <scope>NUCLEOTIDE SEQUENCE</scope>
</reference>
<dbReference type="AlphaFoldDB" id="A0A075IGG5"/>
<sequence>MSGLVRIVGFVGPEEDSGAAAVLAAASASAEVDMIIENGSPWPDFDHGSIDWRARLSGAHWLALSSSTILESDSARSAQGAGMTFAEFEGARVIMVVDMPADEERLAEAWGHVIERIRQIHILFLSTEVLPRIAALEGMAPSDLQHQIRLRGMVPQVCTFDADSKALRVEHALGSISGRASAESEAEWIARYICKLPESGTGTDGIEVASGLV</sequence>
<evidence type="ECO:0000313" key="1">
    <source>
        <dbReference type="EMBL" id="AIF25373.1"/>
    </source>
</evidence>